<dbReference type="GO" id="GO:0003677">
    <property type="term" value="F:DNA binding"/>
    <property type="evidence" value="ECO:0007669"/>
    <property type="project" value="UniProtKB-KW"/>
</dbReference>
<evidence type="ECO:0000313" key="2">
    <source>
        <dbReference type="EMBL" id="SCX43283.1"/>
    </source>
</evidence>
<dbReference type="Proteomes" id="UP000183569">
    <property type="component" value="Unassembled WGS sequence"/>
</dbReference>
<dbReference type="InterPro" id="IPR000835">
    <property type="entry name" value="HTH_MarR-typ"/>
</dbReference>
<keyword evidence="2" id="KW-0238">DNA-binding</keyword>
<gene>
    <name evidence="2" type="ORF">SAMN02927897_01200</name>
</gene>
<dbReference type="PROSITE" id="PS50995">
    <property type="entry name" value="HTH_MARR_2"/>
    <property type="match status" value="1"/>
</dbReference>
<dbReference type="EMBL" id="FMUI01000003">
    <property type="protein sequence ID" value="SCX43283.1"/>
    <property type="molecule type" value="Genomic_DNA"/>
</dbReference>
<name>A0A1G4XPZ1_9ENTR</name>
<dbReference type="InterPro" id="IPR036388">
    <property type="entry name" value="WH-like_DNA-bd_sf"/>
</dbReference>
<dbReference type="SMART" id="SM00347">
    <property type="entry name" value="HTH_MARR"/>
    <property type="match status" value="1"/>
</dbReference>
<dbReference type="RefSeq" id="WP_017457244.1">
    <property type="nucleotide sequence ID" value="NZ_FMUI01000003.1"/>
</dbReference>
<sequence>MDNPGLLSSVHLLYLASHNLRLLIDEKVKEYELGFNSWMVLVFIRNEPALLTQREIAARLGLKEPSVGELIKQLMKRKYLARAVDVHDRRKYAIKITAPGMATYDAVQQALMPVLGDVFNALDLSHLQKALTTILLTTKEYIAEGE</sequence>
<evidence type="ECO:0000313" key="3">
    <source>
        <dbReference type="Proteomes" id="UP000183569"/>
    </source>
</evidence>
<dbReference type="SUPFAM" id="SSF46785">
    <property type="entry name" value="Winged helix' DNA-binding domain"/>
    <property type="match status" value="1"/>
</dbReference>
<dbReference type="InterPro" id="IPR036390">
    <property type="entry name" value="WH_DNA-bd_sf"/>
</dbReference>
<proteinExistence type="predicted"/>
<evidence type="ECO:0000259" key="1">
    <source>
        <dbReference type="PROSITE" id="PS50995"/>
    </source>
</evidence>
<dbReference type="GO" id="GO:0006950">
    <property type="term" value="P:response to stress"/>
    <property type="evidence" value="ECO:0007669"/>
    <property type="project" value="TreeGrafter"/>
</dbReference>
<dbReference type="Gene3D" id="1.10.10.10">
    <property type="entry name" value="Winged helix-like DNA-binding domain superfamily/Winged helix DNA-binding domain"/>
    <property type="match status" value="1"/>
</dbReference>
<dbReference type="InterPro" id="IPR039422">
    <property type="entry name" value="MarR/SlyA-like"/>
</dbReference>
<dbReference type="Pfam" id="PF12802">
    <property type="entry name" value="MarR_2"/>
    <property type="match status" value="1"/>
</dbReference>
<dbReference type="PANTHER" id="PTHR33164:SF43">
    <property type="entry name" value="HTH-TYPE TRANSCRIPTIONAL REPRESSOR YETL"/>
    <property type="match status" value="1"/>
</dbReference>
<dbReference type="PANTHER" id="PTHR33164">
    <property type="entry name" value="TRANSCRIPTIONAL REGULATOR, MARR FAMILY"/>
    <property type="match status" value="1"/>
</dbReference>
<reference evidence="2 3" key="1">
    <citation type="submission" date="2016-10" db="EMBL/GenBank/DDBJ databases">
        <authorList>
            <person name="Varghese N."/>
            <person name="Submissions S."/>
        </authorList>
    </citation>
    <scope>NUCLEOTIDE SEQUENCE [LARGE SCALE GENOMIC DNA]</scope>
    <source>
        <strain evidence="2 3">CGMCC 1.12102</strain>
    </source>
</reference>
<dbReference type="AlphaFoldDB" id="A0A1G4XPZ1"/>
<protein>
    <submittedName>
        <fullName evidence="2">DNA-binding transcriptional regulator, MarR family</fullName>
    </submittedName>
</protein>
<organism evidence="2 3">
    <name type="scientific">Kosakonia sacchari</name>
    <dbReference type="NCBI Taxonomy" id="1158459"/>
    <lineage>
        <taxon>Bacteria</taxon>
        <taxon>Pseudomonadati</taxon>
        <taxon>Pseudomonadota</taxon>
        <taxon>Gammaproteobacteria</taxon>
        <taxon>Enterobacterales</taxon>
        <taxon>Enterobacteriaceae</taxon>
        <taxon>Kosakonia</taxon>
    </lineage>
</organism>
<dbReference type="GO" id="GO:0003700">
    <property type="term" value="F:DNA-binding transcription factor activity"/>
    <property type="evidence" value="ECO:0007669"/>
    <property type="project" value="InterPro"/>
</dbReference>
<dbReference type="GeneID" id="23844229"/>
<accession>A0A1G4XPZ1</accession>
<comment type="caution">
    <text evidence="2">The sequence shown here is derived from an EMBL/GenBank/DDBJ whole genome shotgun (WGS) entry which is preliminary data.</text>
</comment>
<feature type="domain" description="HTH marR-type" evidence="1">
    <location>
        <begin position="6"/>
        <end position="140"/>
    </location>
</feature>